<reference evidence="2 3" key="1">
    <citation type="submission" date="2023-03" db="EMBL/GenBank/DDBJ databases">
        <title>High recombination rates correlate with genetic variation in Cardiocondyla obscurior ants.</title>
        <authorList>
            <person name="Errbii M."/>
        </authorList>
    </citation>
    <scope>NUCLEOTIDE SEQUENCE [LARGE SCALE GENOMIC DNA]</scope>
    <source>
        <strain evidence="2">Alpha-2009</strain>
        <tissue evidence="2">Whole body</tissue>
    </source>
</reference>
<proteinExistence type="predicted"/>
<dbReference type="EMBL" id="JADYXP020000023">
    <property type="protein sequence ID" value="KAL0102241.1"/>
    <property type="molecule type" value="Genomic_DNA"/>
</dbReference>
<name>A0AAW2EJ09_9HYME</name>
<evidence type="ECO:0000256" key="1">
    <source>
        <dbReference type="SAM" id="MobiDB-lite"/>
    </source>
</evidence>
<organism evidence="2 3">
    <name type="scientific">Cardiocondyla obscurior</name>
    <dbReference type="NCBI Taxonomy" id="286306"/>
    <lineage>
        <taxon>Eukaryota</taxon>
        <taxon>Metazoa</taxon>
        <taxon>Ecdysozoa</taxon>
        <taxon>Arthropoda</taxon>
        <taxon>Hexapoda</taxon>
        <taxon>Insecta</taxon>
        <taxon>Pterygota</taxon>
        <taxon>Neoptera</taxon>
        <taxon>Endopterygota</taxon>
        <taxon>Hymenoptera</taxon>
        <taxon>Apocrita</taxon>
        <taxon>Aculeata</taxon>
        <taxon>Formicoidea</taxon>
        <taxon>Formicidae</taxon>
        <taxon>Myrmicinae</taxon>
        <taxon>Cardiocondyla</taxon>
    </lineage>
</organism>
<dbReference type="AlphaFoldDB" id="A0AAW2EJ09"/>
<accession>A0AAW2EJ09</accession>
<protein>
    <recommendedName>
        <fullName evidence="4">Secreted protein</fullName>
    </recommendedName>
</protein>
<keyword evidence="3" id="KW-1185">Reference proteome</keyword>
<evidence type="ECO:0000313" key="3">
    <source>
        <dbReference type="Proteomes" id="UP001430953"/>
    </source>
</evidence>
<evidence type="ECO:0008006" key="4">
    <source>
        <dbReference type="Google" id="ProtNLM"/>
    </source>
</evidence>
<comment type="caution">
    <text evidence="2">The sequence shown here is derived from an EMBL/GenBank/DDBJ whole genome shotgun (WGS) entry which is preliminary data.</text>
</comment>
<gene>
    <name evidence="2" type="ORF">PUN28_018643</name>
</gene>
<evidence type="ECO:0000313" key="2">
    <source>
        <dbReference type="EMBL" id="KAL0102241.1"/>
    </source>
</evidence>
<feature type="compositionally biased region" description="Basic and acidic residues" evidence="1">
    <location>
        <begin position="51"/>
        <end position="66"/>
    </location>
</feature>
<sequence length="119" mass="13986">MAMSCFLYVPTRSSLCSCHFSQAYSAGFIPIDNAVRLWNWRQLSPTRSRQKATEVDRSSPQREPETVRANPRRYYKWEVARRKTENDAAGEQGSCARKRKRRFSFHSRRTGSFFFNPLN</sequence>
<dbReference type="Proteomes" id="UP001430953">
    <property type="component" value="Unassembled WGS sequence"/>
</dbReference>
<feature type="region of interest" description="Disordered" evidence="1">
    <location>
        <begin position="45"/>
        <end position="69"/>
    </location>
</feature>